<organism evidence="1 2">
    <name type="scientific">Aquimarina celericrescens</name>
    <dbReference type="NCBI Taxonomy" id="1964542"/>
    <lineage>
        <taxon>Bacteria</taxon>
        <taxon>Pseudomonadati</taxon>
        <taxon>Bacteroidota</taxon>
        <taxon>Flavobacteriia</taxon>
        <taxon>Flavobacteriales</taxon>
        <taxon>Flavobacteriaceae</taxon>
        <taxon>Aquimarina</taxon>
    </lineage>
</organism>
<sequence>MNKCGLLTMLTVAKVPKKYVSDSTASIKAMILVGYIGAND</sequence>
<evidence type="ECO:0000313" key="1">
    <source>
        <dbReference type="EMBL" id="MFD2188693.1"/>
    </source>
</evidence>
<comment type="caution">
    <text evidence="1">The sequence shown here is derived from an EMBL/GenBank/DDBJ whole genome shotgun (WGS) entry which is preliminary data.</text>
</comment>
<protein>
    <submittedName>
        <fullName evidence="1">Uncharacterized protein</fullName>
    </submittedName>
</protein>
<accession>A0ABW5B068</accession>
<dbReference type="Proteomes" id="UP001597344">
    <property type="component" value="Unassembled WGS sequence"/>
</dbReference>
<gene>
    <name evidence="1" type="ORF">ACFSJT_17960</name>
</gene>
<dbReference type="RefSeq" id="WP_378321720.1">
    <property type="nucleotide sequence ID" value="NZ_JBHUHY010000028.1"/>
</dbReference>
<evidence type="ECO:0000313" key="2">
    <source>
        <dbReference type="Proteomes" id="UP001597344"/>
    </source>
</evidence>
<dbReference type="EMBL" id="JBHUHY010000028">
    <property type="protein sequence ID" value="MFD2188693.1"/>
    <property type="molecule type" value="Genomic_DNA"/>
</dbReference>
<proteinExistence type="predicted"/>
<keyword evidence="2" id="KW-1185">Reference proteome</keyword>
<name>A0ABW5B068_9FLAO</name>
<reference evidence="2" key="1">
    <citation type="journal article" date="2019" name="Int. J. Syst. Evol. Microbiol.">
        <title>The Global Catalogue of Microorganisms (GCM) 10K type strain sequencing project: providing services to taxonomists for standard genome sequencing and annotation.</title>
        <authorList>
            <consortium name="The Broad Institute Genomics Platform"/>
            <consortium name="The Broad Institute Genome Sequencing Center for Infectious Disease"/>
            <person name="Wu L."/>
            <person name="Ma J."/>
        </authorList>
    </citation>
    <scope>NUCLEOTIDE SEQUENCE [LARGE SCALE GENOMIC DNA]</scope>
    <source>
        <strain evidence="2">DT92</strain>
    </source>
</reference>